<sequence length="297" mass="33820">MGCTLQTQLENAHQIKDVLKKVHTTFKLHDGRKVETLLVYLPCIEDSKTLHDTLFECVRDGILQNFVFSYHEIQKKLGKTSDTAMEDLFDKAVKKLSRHTAKGELGELILFTLLDVYIQAPKLLSKISMKTNPRMPVFGADAVHGQFLDGEFRVYLGESKLHKNFKSAATDATSSIVSAKSKFEDEFLLLDSYLDFPNLTDELEERILEYLDPYNSSLSNRIHSPCFIGFTQPEILFVDEASLLEHYTKLSCQYVGDFFNKAESKSLDIEEVTLLMLPFGCVDELVSEFISYMGIKK</sequence>
<gene>
    <name evidence="2" type="ORF">EU509_18825</name>
</gene>
<evidence type="ECO:0000259" key="1">
    <source>
        <dbReference type="Pfam" id="PF08878"/>
    </source>
</evidence>
<evidence type="ECO:0000313" key="3">
    <source>
        <dbReference type="Proteomes" id="UP000322915"/>
    </source>
</evidence>
<dbReference type="Proteomes" id="UP000322915">
    <property type="component" value="Unassembled WGS sequence"/>
</dbReference>
<accession>A0ABQ6RCE6</accession>
<evidence type="ECO:0000313" key="2">
    <source>
        <dbReference type="EMBL" id="KAA1150188.1"/>
    </source>
</evidence>
<proteinExistence type="predicted"/>
<reference evidence="2 3" key="1">
    <citation type="submission" date="2019-01" db="EMBL/GenBank/DDBJ databases">
        <title>Genome sequences of marine Pseudoalteromonas species.</title>
        <authorList>
            <person name="Boraston A.B."/>
            <person name="Hehemann J.-H."/>
            <person name="Vickers C.J."/>
            <person name="Salama-Alber O."/>
            <person name="Abe K."/>
            <person name="Hettle A.J."/>
        </authorList>
    </citation>
    <scope>NUCLEOTIDE SEQUENCE [LARGE SCALE GENOMIC DNA]</scope>
    <source>
        <strain evidence="2 3">PS47</strain>
    </source>
</reference>
<dbReference type="Pfam" id="PF08878">
    <property type="entry name" value="HamA"/>
    <property type="match status" value="1"/>
</dbReference>
<dbReference type="RefSeq" id="WP_054202630.1">
    <property type="nucleotide sequence ID" value="NZ_SEUJ01000078.1"/>
</dbReference>
<dbReference type="InterPro" id="IPR014976">
    <property type="entry name" value="AbpA_HamA_C"/>
</dbReference>
<name>A0ABQ6RCE6_9GAMM</name>
<organism evidence="2 3">
    <name type="scientific">Pseudoalteromonas fuliginea</name>
    <dbReference type="NCBI Taxonomy" id="1872678"/>
    <lineage>
        <taxon>Bacteria</taxon>
        <taxon>Pseudomonadati</taxon>
        <taxon>Pseudomonadota</taxon>
        <taxon>Gammaproteobacteria</taxon>
        <taxon>Alteromonadales</taxon>
        <taxon>Pseudoalteromonadaceae</taxon>
        <taxon>Pseudoalteromonas</taxon>
    </lineage>
</organism>
<dbReference type="EMBL" id="SEUJ01000078">
    <property type="protein sequence ID" value="KAA1150188.1"/>
    <property type="molecule type" value="Genomic_DNA"/>
</dbReference>
<keyword evidence="3" id="KW-1185">Reference proteome</keyword>
<protein>
    <submittedName>
        <fullName evidence="2">DUF1837 domain-containing protein</fullName>
    </submittedName>
</protein>
<comment type="caution">
    <text evidence="2">The sequence shown here is derived from an EMBL/GenBank/DDBJ whole genome shotgun (WGS) entry which is preliminary data.</text>
</comment>
<feature type="domain" description="Anti-bacteriophage protein A/HamA C-terminal" evidence="1">
    <location>
        <begin position="20"/>
        <end position="291"/>
    </location>
</feature>